<protein>
    <submittedName>
        <fullName evidence="3">Uncharacterized protein</fullName>
    </submittedName>
</protein>
<dbReference type="EMBL" id="KN824296">
    <property type="protein sequence ID" value="KIM27844.1"/>
    <property type="molecule type" value="Genomic_DNA"/>
</dbReference>
<proteinExistence type="predicted"/>
<reference evidence="3 4" key="1">
    <citation type="submission" date="2014-04" db="EMBL/GenBank/DDBJ databases">
        <authorList>
            <consortium name="DOE Joint Genome Institute"/>
            <person name="Kuo A."/>
            <person name="Zuccaro A."/>
            <person name="Kohler A."/>
            <person name="Nagy L.G."/>
            <person name="Floudas D."/>
            <person name="Copeland A."/>
            <person name="Barry K.W."/>
            <person name="Cichocki N."/>
            <person name="Veneault-Fourrey C."/>
            <person name="LaButti K."/>
            <person name="Lindquist E.A."/>
            <person name="Lipzen A."/>
            <person name="Lundell T."/>
            <person name="Morin E."/>
            <person name="Murat C."/>
            <person name="Sun H."/>
            <person name="Tunlid A."/>
            <person name="Henrissat B."/>
            <person name="Grigoriev I.V."/>
            <person name="Hibbett D.S."/>
            <person name="Martin F."/>
            <person name="Nordberg H.P."/>
            <person name="Cantor M.N."/>
            <person name="Hua S.X."/>
        </authorList>
    </citation>
    <scope>NUCLEOTIDE SEQUENCE [LARGE SCALE GENOMIC DNA]</scope>
    <source>
        <strain evidence="3 4">MAFF 305830</strain>
    </source>
</reference>
<reference evidence="4" key="2">
    <citation type="submission" date="2015-01" db="EMBL/GenBank/DDBJ databases">
        <title>Evolutionary Origins and Diversification of the Mycorrhizal Mutualists.</title>
        <authorList>
            <consortium name="DOE Joint Genome Institute"/>
            <consortium name="Mycorrhizal Genomics Consortium"/>
            <person name="Kohler A."/>
            <person name="Kuo A."/>
            <person name="Nagy L.G."/>
            <person name="Floudas D."/>
            <person name="Copeland A."/>
            <person name="Barry K.W."/>
            <person name="Cichocki N."/>
            <person name="Veneault-Fourrey C."/>
            <person name="LaButti K."/>
            <person name="Lindquist E.A."/>
            <person name="Lipzen A."/>
            <person name="Lundell T."/>
            <person name="Morin E."/>
            <person name="Murat C."/>
            <person name="Riley R."/>
            <person name="Ohm R."/>
            <person name="Sun H."/>
            <person name="Tunlid A."/>
            <person name="Henrissat B."/>
            <person name="Grigoriev I.V."/>
            <person name="Hibbett D.S."/>
            <person name="Martin F."/>
        </authorList>
    </citation>
    <scope>NUCLEOTIDE SEQUENCE [LARGE SCALE GENOMIC DNA]</scope>
    <source>
        <strain evidence="4">MAFF 305830</strain>
    </source>
</reference>
<name>A0A0C3B6S2_SERVB</name>
<dbReference type="OrthoDB" id="73875at2759"/>
<evidence type="ECO:0000313" key="3">
    <source>
        <dbReference type="EMBL" id="KIM27844.1"/>
    </source>
</evidence>
<feature type="compositionally biased region" description="Low complexity" evidence="1">
    <location>
        <begin position="594"/>
        <end position="607"/>
    </location>
</feature>
<dbReference type="Proteomes" id="UP000054097">
    <property type="component" value="Unassembled WGS sequence"/>
</dbReference>
<dbReference type="STRING" id="933852.A0A0C3B6S2"/>
<evidence type="ECO:0000256" key="1">
    <source>
        <dbReference type="SAM" id="MobiDB-lite"/>
    </source>
</evidence>
<feature type="compositionally biased region" description="Low complexity" evidence="1">
    <location>
        <begin position="513"/>
        <end position="563"/>
    </location>
</feature>
<dbReference type="HOGENOM" id="CLU_022145_0_0_1"/>
<dbReference type="AlphaFoldDB" id="A0A0C3B6S2"/>
<gene>
    <name evidence="3" type="ORF">M408DRAFT_329777</name>
</gene>
<sequence length="742" mass="77837">MFITLSSALLFLYPILTNAANDWSVACVGSCSYETGDGVNTAWGSILLDGSPEVVSDLSDAAGWSIMDCDDKSTEAQDVRIVCHNPDAGCERLFEGGADNTIVRLPEECAGAPFARVINVTSSTNQTLTRKVSKLMAASSRRRSTPPEVLTITIDYNFHLIPESRGTVSLTALATTNPLQRPMADAQVLRRALGYSESGELNARSANSPSELVKREALRRDLFASFVGGNVIPEGTTFAPGNATSKRGHGNGHEARWLDWEKDWNHQFDVLDIQQAFPVVDAGLSCPQNGDVPAFDAKIKIDADVKARATVSIGFIVAGSVLPPAITKAAFTSALDGGVEAAFKINAVAQGSFNTGLLPLYTSGLAGMSIPGILDIGPTFSINGQGIGSISVCTDAVVTANYQFPGLSMVYPQDEGASTGQASQGSGDNPLVLSIGGSAELKGKVSAHLIPRVDLGVSVLSGLASASVFLQLDGYGELNMGLTVQGGASTTVTPSSTIRAIEAVTSAESESLTSAPVSTETSTSTSSSTSDVPTSSDSTSSSVSEEAITTSTAEKSTTTTTDAFIPDDQVQPPAEEPSDSPETPAKEYVKASEEPASSPATTTTLAPAPTPSNCPSRRNRRRQLQAAQKRDVIITHEGRDVSGSYGGCVGVNLGVKIVAGAQGKLLSFWKDSVTYDIFAKDWEIFNKCFQGSMKRDLPPFRHGPIVPSMKSPAALLDLKKRQLDGLICPAISDSLSASHQIV</sequence>
<feature type="signal peptide" evidence="2">
    <location>
        <begin position="1"/>
        <end position="19"/>
    </location>
</feature>
<feature type="chain" id="PRO_5002161498" evidence="2">
    <location>
        <begin position="20"/>
        <end position="742"/>
    </location>
</feature>
<evidence type="ECO:0000256" key="2">
    <source>
        <dbReference type="SAM" id="SignalP"/>
    </source>
</evidence>
<accession>A0A0C3B6S2</accession>
<feature type="compositionally biased region" description="Basic and acidic residues" evidence="1">
    <location>
        <begin position="584"/>
        <end position="593"/>
    </location>
</feature>
<evidence type="ECO:0000313" key="4">
    <source>
        <dbReference type="Proteomes" id="UP000054097"/>
    </source>
</evidence>
<keyword evidence="4" id="KW-1185">Reference proteome</keyword>
<feature type="region of interest" description="Disordered" evidence="1">
    <location>
        <begin position="506"/>
        <end position="628"/>
    </location>
</feature>
<organism evidence="3 4">
    <name type="scientific">Serendipita vermifera MAFF 305830</name>
    <dbReference type="NCBI Taxonomy" id="933852"/>
    <lineage>
        <taxon>Eukaryota</taxon>
        <taxon>Fungi</taxon>
        <taxon>Dikarya</taxon>
        <taxon>Basidiomycota</taxon>
        <taxon>Agaricomycotina</taxon>
        <taxon>Agaricomycetes</taxon>
        <taxon>Sebacinales</taxon>
        <taxon>Serendipitaceae</taxon>
        <taxon>Serendipita</taxon>
    </lineage>
</organism>
<keyword evidence="2" id="KW-0732">Signal</keyword>